<dbReference type="InterPro" id="IPR017871">
    <property type="entry name" value="ABC_transporter-like_CS"/>
</dbReference>
<dbReference type="InterPro" id="IPR026082">
    <property type="entry name" value="ABCA"/>
</dbReference>
<keyword evidence="13" id="KW-1185">Reference proteome</keyword>
<dbReference type="PANTHER" id="PTHR19229:SF36">
    <property type="entry name" value="ATP-BINDING CASSETTE SUB-FAMILY A MEMBER 2"/>
    <property type="match status" value="1"/>
</dbReference>
<feature type="domain" description="ABC transporter" evidence="11">
    <location>
        <begin position="486"/>
        <end position="718"/>
    </location>
</feature>
<dbReference type="PANTHER" id="PTHR19229">
    <property type="entry name" value="ATP-BINDING CASSETTE TRANSPORTER SUBFAMILY A ABCA"/>
    <property type="match status" value="1"/>
</dbReference>
<protein>
    <recommendedName>
        <fullName evidence="11">ABC transporter domain-containing protein</fullName>
    </recommendedName>
</protein>
<gene>
    <name evidence="12" type="ORF">HK099_008098</name>
</gene>
<keyword evidence="3" id="KW-0813">Transport</keyword>
<keyword evidence="4 10" id="KW-0812">Transmembrane</keyword>
<evidence type="ECO:0000256" key="9">
    <source>
        <dbReference type="ARBA" id="ARBA00023136"/>
    </source>
</evidence>
<evidence type="ECO:0000256" key="5">
    <source>
        <dbReference type="ARBA" id="ARBA00022737"/>
    </source>
</evidence>
<evidence type="ECO:0000256" key="8">
    <source>
        <dbReference type="ARBA" id="ARBA00022989"/>
    </source>
</evidence>
<evidence type="ECO:0000256" key="10">
    <source>
        <dbReference type="SAM" id="Phobius"/>
    </source>
</evidence>
<dbReference type="GO" id="GO:0140359">
    <property type="term" value="F:ABC-type transporter activity"/>
    <property type="evidence" value="ECO:0007669"/>
    <property type="project" value="InterPro"/>
</dbReference>
<dbReference type="Proteomes" id="UP001211065">
    <property type="component" value="Unassembled WGS sequence"/>
</dbReference>
<evidence type="ECO:0000256" key="2">
    <source>
        <dbReference type="ARBA" id="ARBA00008869"/>
    </source>
</evidence>
<comment type="similarity">
    <text evidence="2">Belongs to the ABC transporter superfamily. ABCA family.</text>
</comment>
<dbReference type="InterPro" id="IPR003439">
    <property type="entry name" value="ABC_transporter-like_ATP-bd"/>
</dbReference>
<dbReference type="SUPFAM" id="SSF52540">
    <property type="entry name" value="P-loop containing nucleoside triphosphate hydrolases"/>
    <property type="match status" value="1"/>
</dbReference>
<feature type="transmembrane region" description="Helical" evidence="10">
    <location>
        <begin position="360"/>
        <end position="379"/>
    </location>
</feature>
<dbReference type="CDD" id="cd03263">
    <property type="entry name" value="ABC_subfamily_A"/>
    <property type="match status" value="1"/>
</dbReference>
<keyword evidence="7" id="KW-0067">ATP-binding</keyword>
<keyword evidence="6" id="KW-0547">Nucleotide-binding</keyword>
<keyword evidence="5" id="KW-0677">Repeat</keyword>
<feature type="non-terminal residue" evidence="12">
    <location>
        <position position="829"/>
    </location>
</feature>
<dbReference type="FunFam" id="3.40.50.300:FF:000335">
    <property type="entry name" value="ATP binding cassette subfamily A member 5"/>
    <property type="match status" value="1"/>
</dbReference>
<evidence type="ECO:0000313" key="13">
    <source>
        <dbReference type="Proteomes" id="UP001211065"/>
    </source>
</evidence>
<dbReference type="GO" id="GO:0016020">
    <property type="term" value="C:membrane"/>
    <property type="evidence" value="ECO:0007669"/>
    <property type="project" value="UniProtKB-SubCell"/>
</dbReference>
<dbReference type="InterPro" id="IPR003593">
    <property type="entry name" value="AAA+_ATPase"/>
</dbReference>
<evidence type="ECO:0000259" key="11">
    <source>
        <dbReference type="PROSITE" id="PS50893"/>
    </source>
</evidence>
<feature type="transmembrane region" description="Helical" evidence="10">
    <location>
        <begin position="399"/>
        <end position="417"/>
    </location>
</feature>
<dbReference type="Gene3D" id="3.40.50.300">
    <property type="entry name" value="P-loop containing nucleotide triphosphate hydrolases"/>
    <property type="match status" value="1"/>
</dbReference>
<dbReference type="Pfam" id="PF00005">
    <property type="entry name" value="ABC_tran"/>
    <property type="match status" value="1"/>
</dbReference>
<sequence>MSLFFIQLTALLRTRLILLKRNLNSSLVLIIFPIYYVALSIIISTFTSPFSGIEKQPVSLSPKVDNTLQLAYSLQNHFPESTWNEIKSNTTSSFLLNENVSPSFTNFGSLDVYAQEFKSFLKNRKSKYDNNFPVGGYSFNSTPMQLNENFYYSTTLFRSSKATDNFLYSVLLKNLNSAMFNVATKNTTLASTSFLQINPSISLFAERSTFDISAFLIPLLFCFGITFFLPILTQKAVQELEEGFTQQLFIMGCKKEVYYLAFYFADIILMLVPLTINHIILFGVGAKVFTQTSVFAFTLPLLFFGFSAVALSYLLSFLIPVGVKATLVSPILGFVNTLIIGVPAVLLQFVFKEVTYTSSLIIHALVPHLGIVNVMMNVGTSFSMGTPITIQDVFDIKKIIFPTLIIFLLQTLFYFYITMKLSEMRWSQKNQDSRLITRFLKLFKNHPVKSQDEEATTNLTDVVGDQGVKKEMQDLSQETNNDEYILKIKGFTKSFPIKEAKEDKIVLDNLWLGVKNNECLGFLGPNGAGKTTCMKILIGLENANSGSATIGGMSTSPYDPKIKEIVGFCPQSDVLFPELTPLEHLKLYNGIRGITDEKEVDERIKIYCLEENINVKVKDLSGGNKRKLSIAIATVGSPKLIFLDEPTTGIDIAARRSIWDAINKLKLKSSLILTSHSMEEVEYLSDRIGILVNGKLRCLGTSNKLKSLYGNGFLIKVKLNSVTEIEVVSKEIIDTLNLNFKDFGYHCTIQNIFGISCSFSLKQLDEPKFFTTKKDKIDIDKDKKLLNSTTSSSPPSSAVIISNIFETFEKLSLKLGNIDYTVTQTDLGQ</sequence>
<dbReference type="PROSITE" id="PS50893">
    <property type="entry name" value="ABC_TRANSPORTER_2"/>
    <property type="match status" value="1"/>
</dbReference>
<feature type="transmembrane region" description="Helical" evidence="10">
    <location>
        <begin position="26"/>
        <end position="46"/>
    </location>
</feature>
<dbReference type="SMART" id="SM00382">
    <property type="entry name" value="AAA"/>
    <property type="match status" value="1"/>
</dbReference>
<feature type="transmembrane region" description="Helical" evidence="10">
    <location>
        <begin position="294"/>
        <end position="319"/>
    </location>
</feature>
<feature type="transmembrane region" description="Helical" evidence="10">
    <location>
        <begin position="212"/>
        <end position="232"/>
    </location>
</feature>
<evidence type="ECO:0000256" key="7">
    <source>
        <dbReference type="ARBA" id="ARBA00022840"/>
    </source>
</evidence>
<dbReference type="EMBL" id="JADGJW010000856">
    <property type="protein sequence ID" value="KAJ3211091.1"/>
    <property type="molecule type" value="Genomic_DNA"/>
</dbReference>
<evidence type="ECO:0000313" key="12">
    <source>
        <dbReference type="EMBL" id="KAJ3211091.1"/>
    </source>
</evidence>
<feature type="transmembrane region" description="Helical" evidence="10">
    <location>
        <begin position="331"/>
        <end position="351"/>
    </location>
</feature>
<evidence type="ECO:0000256" key="6">
    <source>
        <dbReference type="ARBA" id="ARBA00022741"/>
    </source>
</evidence>
<dbReference type="GO" id="GO:0016887">
    <property type="term" value="F:ATP hydrolysis activity"/>
    <property type="evidence" value="ECO:0007669"/>
    <property type="project" value="InterPro"/>
</dbReference>
<comment type="subcellular location">
    <subcellularLocation>
        <location evidence="1">Membrane</location>
        <topology evidence="1">Multi-pass membrane protein</topology>
    </subcellularLocation>
</comment>
<comment type="caution">
    <text evidence="12">The sequence shown here is derived from an EMBL/GenBank/DDBJ whole genome shotgun (WGS) entry which is preliminary data.</text>
</comment>
<evidence type="ECO:0000256" key="1">
    <source>
        <dbReference type="ARBA" id="ARBA00004141"/>
    </source>
</evidence>
<keyword evidence="8 10" id="KW-1133">Transmembrane helix</keyword>
<evidence type="ECO:0000256" key="3">
    <source>
        <dbReference type="ARBA" id="ARBA00022448"/>
    </source>
</evidence>
<accession>A0AAD5XW06</accession>
<organism evidence="12 13">
    <name type="scientific">Clydaea vesicula</name>
    <dbReference type="NCBI Taxonomy" id="447962"/>
    <lineage>
        <taxon>Eukaryota</taxon>
        <taxon>Fungi</taxon>
        <taxon>Fungi incertae sedis</taxon>
        <taxon>Chytridiomycota</taxon>
        <taxon>Chytridiomycota incertae sedis</taxon>
        <taxon>Chytridiomycetes</taxon>
        <taxon>Lobulomycetales</taxon>
        <taxon>Lobulomycetaceae</taxon>
        <taxon>Clydaea</taxon>
    </lineage>
</organism>
<name>A0AAD5XW06_9FUNG</name>
<evidence type="ECO:0000256" key="4">
    <source>
        <dbReference type="ARBA" id="ARBA00022692"/>
    </source>
</evidence>
<proteinExistence type="inferred from homology"/>
<dbReference type="InterPro" id="IPR027417">
    <property type="entry name" value="P-loop_NTPase"/>
</dbReference>
<dbReference type="PROSITE" id="PS00211">
    <property type="entry name" value="ABC_TRANSPORTER_1"/>
    <property type="match status" value="1"/>
</dbReference>
<dbReference type="InterPro" id="IPR013525">
    <property type="entry name" value="ABC2_TM"/>
</dbReference>
<feature type="transmembrane region" description="Helical" evidence="10">
    <location>
        <begin position="257"/>
        <end position="282"/>
    </location>
</feature>
<reference evidence="12" key="1">
    <citation type="submission" date="2020-05" db="EMBL/GenBank/DDBJ databases">
        <title>Phylogenomic resolution of chytrid fungi.</title>
        <authorList>
            <person name="Stajich J.E."/>
            <person name="Amses K."/>
            <person name="Simmons R."/>
            <person name="Seto K."/>
            <person name="Myers J."/>
            <person name="Bonds A."/>
            <person name="Quandt C.A."/>
            <person name="Barry K."/>
            <person name="Liu P."/>
            <person name="Grigoriev I."/>
            <person name="Longcore J.E."/>
            <person name="James T.Y."/>
        </authorList>
    </citation>
    <scope>NUCLEOTIDE SEQUENCE</scope>
    <source>
        <strain evidence="12">JEL0476</strain>
    </source>
</reference>
<dbReference type="AlphaFoldDB" id="A0AAD5XW06"/>
<keyword evidence="9 10" id="KW-0472">Membrane</keyword>
<dbReference type="Pfam" id="PF12698">
    <property type="entry name" value="ABC2_membrane_3"/>
    <property type="match status" value="1"/>
</dbReference>
<dbReference type="GO" id="GO:0005524">
    <property type="term" value="F:ATP binding"/>
    <property type="evidence" value="ECO:0007669"/>
    <property type="project" value="UniProtKB-KW"/>
</dbReference>